<reference evidence="3" key="1">
    <citation type="submission" date="2018-10" db="EMBL/GenBank/DDBJ databases">
        <title>FDA dAtabase for Regulatory Grade micrObial Sequences (FDA-ARGOS): Supporting development and validation of Infectious Disease Dx tests.</title>
        <authorList>
            <person name="Goldberg B."/>
            <person name="Campos J."/>
            <person name="Tallon L."/>
            <person name="Sadzewicz L."/>
            <person name="Zhao X."/>
            <person name="Vavikolanu K."/>
            <person name="Mehta A."/>
            <person name="Aluvathingal J."/>
            <person name="Nadendla S."/>
            <person name="Geyer C."/>
            <person name="Nandy P."/>
            <person name="Yan Y."/>
            <person name="Sichtig H."/>
        </authorList>
    </citation>
    <scope>NUCLEOTIDE SEQUENCE [LARGE SCALE GENOMIC DNA]</scope>
    <source>
        <strain evidence="3">FDAARGOS_526</strain>
    </source>
</reference>
<name>A0AAQ0V7X3_CITKO</name>
<dbReference type="AlphaFoldDB" id="A0AAQ0V7X3"/>
<proteinExistence type="predicted"/>
<dbReference type="EMBL" id="JADVNV010000001">
    <property type="protein sequence ID" value="MBJ9866831.1"/>
    <property type="molecule type" value="Genomic_DNA"/>
</dbReference>
<evidence type="ECO:0000313" key="2">
    <source>
        <dbReference type="EMBL" id="RSC17960.1"/>
    </source>
</evidence>
<dbReference type="Proteomes" id="UP000282299">
    <property type="component" value="Unassembled WGS sequence"/>
</dbReference>
<dbReference type="EMBL" id="RKIT01000002">
    <property type="protein sequence ID" value="RSC17960.1"/>
    <property type="molecule type" value="Genomic_DNA"/>
</dbReference>
<dbReference type="RefSeq" id="WP_060816037.1">
    <property type="nucleotide sequence ID" value="NZ_ABTEQQ020000001.1"/>
</dbReference>
<accession>A0AAQ0V7X3</accession>
<gene>
    <name evidence="2" type="ORF">EGS84_13960</name>
    <name evidence="1" type="ORF">I5687_02565</name>
</gene>
<dbReference type="Proteomes" id="UP000807555">
    <property type="component" value="Unassembled WGS sequence"/>
</dbReference>
<sequence length="158" mass="17552">MAAPENNLHYAGNELIIHDSGDGPDQFYRYVSPNDLTNAELLNALRDVVERNGIGYIEPSDTVVRVGAHVGPCKDLFKKFSQHETMTVIVDGGYTKVGQVDMDSQKQRDLIASLHEELVIARGLIKEICTVRSIAEPKASLQRMDKAIKDAKDMLENI</sequence>
<organism evidence="2 3">
    <name type="scientific">Citrobacter koseri</name>
    <name type="common">Citrobacter diversus</name>
    <dbReference type="NCBI Taxonomy" id="545"/>
    <lineage>
        <taxon>Bacteria</taxon>
        <taxon>Pseudomonadati</taxon>
        <taxon>Pseudomonadota</taxon>
        <taxon>Gammaproteobacteria</taxon>
        <taxon>Enterobacterales</taxon>
        <taxon>Enterobacteriaceae</taxon>
        <taxon>Citrobacter</taxon>
    </lineage>
</organism>
<comment type="caution">
    <text evidence="2">The sequence shown here is derived from an EMBL/GenBank/DDBJ whole genome shotgun (WGS) entry which is preliminary data.</text>
</comment>
<reference evidence="2" key="2">
    <citation type="submission" date="2018-10" db="EMBL/GenBank/DDBJ databases">
        <title>FDA dAtabase for Regulatory Grade micrObial Sequences (FDA-ARGOS): Supporting development and validation of Infectious Disease Dx tests.</title>
        <authorList>
            <person name="Campos J."/>
            <person name="Goldberg B."/>
            <person name="Tallon L.J."/>
            <person name="Sadzewicz L."/>
            <person name="Zhao X."/>
            <person name="Vavikolanu K."/>
            <person name="Mehta A."/>
            <person name="Aluvathingal J."/>
            <person name="Nadendla S."/>
            <person name="Geyer C."/>
            <person name="Nandy P."/>
            <person name="Yan Y."/>
            <person name="Sichtig H."/>
        </authorList>
    </citation>
    <scope>NUCLEOTIDE SEQUENCE</scope>
    <source>
        <strain evidence="2">FDAARGOS_526</strain>
    </source>
</reference>
<evidence type="ECO:0000313" key="3">
    <source>
        <dbReference type="Proteomes" id="UP000282299"/>
    </source>
</evidence>
<evidence type="ECO:0000313" key="1">
    <source>
        <dbReference type="EMBL" id="MBJ9866831.1"/>
    </source>
</evidence>
<reference evidence="1" key="3">
    <citation type="submission" date="2020-11" db="EMBL/GenBank/DDBJ databases">
        <title>Enhanced detection system for hospital associated transmission using whole genome sequencing surveillance.</title>
        <authorList>
            <person name="Harrison L.H."/>
            <person name="Van Tyne D."/>
            <person name="Marsh J.W."/>
            <person name="Griffith M.P."/>
            <person name="Snyder D.J."/>
            <person name="Cooper V.S."/>
            <person name="Mustapha M."/>
        </authorList>
    </citation>
    <scope>NUCLEOTIDE SEQUENCE</scope>
    <source>
        <strain evidence="1">CB00014</strain>
    </source>
</reference>
<protein>
    <submittedName>
        <fullName evidence="2">Uncharacterized protein</fullName>
    </submittedName>
</protein>